<dbReference type="Pfam" id="PF03109">
    <property type="entry name" value="ABC1"/>
    <property type="match status" value="1"/>
</dbReference>
<dbReference type="EMBL" id="CP154858">
    <property type="protein sequence ID" value="XDT72185.1"/>
    <property type="molecule type" value="Genomic_DNA"/>
</dbReference>
<evidence type="ECO:0000256" key="8">
    <source>
        <dbReference type="ARBA" id="ARBA00022741"/>
    </source>
</evidence>
<dbReference type="EC" id="2.7.-.-" evidence="13"/>
<evidence type="ECO:0000256" key="5">
    <source>
        <dbReference type="ARBA" id="ARBA00022679"/>
    </source>
</evidence>
<comment type="function">
    <text evidence="13">Is probably a protein kinase regulator of UbiI activity which is involved in aerobic coenzyme Q (ubiquinone) biosynthesis.</text>
</comment>
<evidence type="ECO:0000259" key="14">
    <source>
        <dbReference type="Pfam" id="PF03109"/>
    </source>
</evidence>
<keyword evidence="9 13" id="KW-0418">Kinase</keyword>
<dbReference type="InterPro" id="IPR004147">
    <property type="entry name" value="ABC1_dom"/>
</dbReference>
<comment type="similarity">
    <text evidence="13">Belongs to the ABC1 family. UbiB subfamily.</text>
</comment>
<dbReference type="NCBIfam" id="NF003404">
    <property type="entry name" value="PRK04750.1"/>
    <property type="match status" value="1"/>
</dbReference>
<comment type="similarity">
    <text evidence="2">Belongs to the protein kinase superfamily. ADCK protein kinase family.</text>
</comment>
<keyword evidence="15" id="KW-0830">Ubiquinone</keyword>
<keyword evidence="12 13" id="KW-0472">Membrane</keyword>
<keyword evidence="11 13" id="KW-1133">Transmembrane helix</keyword>
<evidence type="ECO:0000256" key="3">
    <source>
        <dbReference type="ARBA" id="ARBA00022475"/>
    </source>
</evidence>
<dbReference type="NCBIfam" id="TIGR01982">
    <property type="entry name" value="UbiB"/>
    <property type="match status" value="1"/>
</dbReference>
<evidence type="ECO:0000256" key="2">
    <source>
        <dbReference type="ARBA" id="ARBA00009670"/>
    </source>
</evidence>
<feature type="active site" description="Proton acceptor" evidence="13">
    <location>
        <position position="284"/>
    </location>
</feature>
<dbReference type="PANTHER" id="PTHR10566:SF113">
    <property type="entry name" value="PROTEIN ACTIVITY OF BC1 COMPLEX KINASE 7, CHLOROPLASTIC"/>
    <property type="match status" value="1"/>
</dbReference>
<comment type="pathway">
    <text evidence="1 13">Cofactor biosynthesis; ubiquinone biosynthesis [regulation].</text>
</comment>
<keyword evidence="3 13" id="KW-1003">Cell membrane</keyword>
<dbReference type="GO" id="GO:0004672">
    <property type="term" value="F:protein kinase activity"/>
    <property type="evidence" value="ECO:0007669"/>
    <property type="project" value="UniProtKB-UniRule"/>
</dbReference>
<evidence type="ECO:0000256" key="1">
    <source>
        <dbReference type="ARBA" id="ARBA00005020"/>
    </source>
</evidence>
<dbReference type="GO" id="GO:0006744">
    <property type="term" value="P:ubiquinone biosynthetic process"/>
    <property type="evidence" value="ECO:0007669"/>
    <property type="project" value="UniProtKB-KW"/>
</dbReference>
<evidence type="ECO:0000256" key="11">
    <source>
        <dbReference type="ARBA" id="ARBA00022989"/>
    </source>
</evidence>
<organism evidence="15">
    <name type="scientific">Thermohahella caldifontis</name>
    <dbReference type="NCBI Taxonomy" id="3142973"/>
    <lineage>
        <taxon>Bacteria</taxon>
        <taxon>Pseudomonadati</taxon>
        <taxon>Pseudomonadota</taxon>
        <taxon>Gammaproteobacteria</taxon>
        <taxon>Oceanospirillales</taxon>
        <taxon>Hahellaceae</taxon>
        <taxon>Thermohahella</taxon>
    </lineage>
</organism>
<dbReference type="InterPro" id="IPR011009">
    <property type="entry name" value="Kinase-like_dom_sf"/>
</dbReference>
<dbReference type="RefSeq" id="WP_369601197.1">
    <property type="nucleotide sequence ID" value="NZ_CP154858.1"/>
</dbReference>
<proteinExistence type="inferred from homology"/>
<keyword evidence="10 13" id="KW-0067">ATP-binding</keyword>
<dbReference type="PANTHER" id="PTHR10566">
    <property type="entry name" value="CHAPERONE-ACTIVITY OF BC1 COMPLEX CABC1 -RELATED"/>
    <property type="match status" value="1"/>
</dbReference>
<dbReference type="KEGG" id="tcd:AAIA72_15520"/>
<keyword evidence="6 13" id="KW-0831">Ubiquinone biosynthesis</keyword>
<dbReference type="GO" id="GO:0005524">
    <property type="term" value="F:ATP binding"/>
    <property type="evidence" value="ECO:0007669"/>
    <property type="project" value="UniProtKB-KW"/>
</dbReference>
<evidence type="ECO:0000256" key="6">
    <source>
        <dbReference type="ARBA" id="ARBA00022688"/>
    </source>
</evidence>
<dbReference type="InterPro" id="IPR045308">
    <property type="entry name" value="UbiB_bact"/>
</dbReference>
<dbReference type="InterPro" id="IPR010232">
    <property type="entry name" value="UbiB"/>
</dbReference>
<dbReference type="CDD" id="cd13972">
    <property type="entry name" value="UbiB"/>
    <property type="match status" value="1"/>
</dbReference>
<evidence type="ECO:0000313" key="15">
    <source>
        <dbReference type="EMBL" id="XDT72185.1"/>
    </source>
</evidence>
<evidence type="ECO:0000256" key="10">
    <source>
        <dbReference type="ARBA" id="ARBA00022840"/>
    </source>
</evidence>
<protein>
    <recommendedName>
        <fullName evidence="13">Probable protein kinase UbiB</fullName>
        <ecNumber evidence="13">2.7.-.-</ecNumber>
    </recommendedName>
    <alternativeName>
        <fullName evidence="13">Ubiquinone biosynthesis protein UbiB</fullName>
    </alternativeName>
</protein>
<dbReference type="SUPFAM" id="SSF56112">
    <property type="entry name" value="Protein kinase-like (PK-like)"/>
    <property type="match status" value="1"/>
</dbReference>
<evidence type="ECO:0000256" key="4">
    <source>
        <dbReference type="ARBA" id="ARBA00022519"/>
    </source>
</evidence>
<dbReference type="AlphaFoldDB" id="A0AB39UWH3"/>
<evidence type="ECO:0000256" key="12">
    <source>
        <dbReference type="ARBA" id="ARBA00023136"/>
    </source>
</evidence>
<reference evidence="15" key="1">
    <citation type="submission" date="2024-05" db="EMBL/GenBank/DDBJ databases">
        <title>Genome sequencing of novel strain.</title>
        <authorList>
            <person name="Ganbat D."/>
            <person name="Ganbat S."/>
            <person name="Lee S.-J."/>
        </authorList>
    </citation>
    <scope>NUCLEOTIDE SEQUENCE</scope>
    <source>
        <strain evidence="15">SMD15-11</strain>
    </source>
</reference>
<sequence>MKSLRRLIRILIVITRYRLDTFIPRQHLPLWARVLVRLGPWSLMPAPDMPRGERLRRALIELGPIYVKFGQILSTRLDLLPDDLARELAQLQDRVPPFDPESAVQIIERALKRPVDEIFAEFGRTPMASASVAQVHPARLHSGEEVVVKVIRPGIASVIEKDIRLMRSVARLIERYWEEGPRLHPVEVVDDYHHTIMDELDMQREAANTSQIRRNFEQSDLIYLPRIYWDYTRPQVLVMERIHGIPISDVTALRARGVDMKVLAERGVEIFFTQVFRDSFFHADMHPGNIFVDATLPERPRYIAIDCGIVGTLDDDDLNYLARNLLAFFRRDYRQVAQLHVESGWVPPETRVREFESAIRTVCEPIFEKPLKDISFGYFLLRLFQTARRFNMEVQPQLVLLQKTLLNVEGLGRQLYPDLDLWQTAQPFLERWMRERIAPKGLLEQVNRKLPDWLHATPELPQAIWDALNQARHLDTLVQQAVRTEQAQVRQAAAQRRQQRRLWQAGTLLAATAWLLSGPALPWTLPAELPWITALAGGWLLFKPEKSHD</sequence>
<gene>
    <name evidence="13 15" type="primary">ubiB</name>
    <name evidence="15" type="ORF">AAIA72_15520</name>
</gene>
<evidence type="ECO:0000256" key="9">
    <source>
        <dbReference type="ARBA" id="ARBA00022777"/>
    </source>
</evidence>
<dbReference type="InterPro" id="IPR050154">
    <property type="entry name" value="UbiB_kinase"/>
</dbReference>
<keyword evidence="4" id="KW-0997">Cell inner membrane</keyword>
<keyword evidence="7 13" id="KW-0812">Transmembrane</keyword>
<feature type="binding site" evidence="13">
    <location>
        <begin position="127"/>
        <end position="135"/>
    </location>
    <ligand>
        <name>ATP</name>
        <dbReference type="ChEBI" id="CHEBI:30616"/>
    </ligand>
</feature>
<dbReference type="HAMAP" id="MF_00414">
    <property type="entry name" value="UbiB"/>
    <property type="match status" value="1"/>
</dbReference>
<accession>A0AB39UWH3</accession>
<keyword evidence="8 13" id="KW-0547">Nucleotide-binding</keyword>
<dbReference type="GO" id="GO:0010795">
    <property type="term" value="P:regulation of ubiquinone biosynthetic process"/>
    <property type="evidence" value="ECO:0007669"/>
    <property type="project" value="UniProtKB-UniRule"/>
</dbReference>
<evidence type="ECO:0000256" key="7">
    <source>
        <dbReference type="ARBA" id="ARBA00022692"/>
    </source>
</evidence>
<feature type="domain" description="ABC1 atypical kinase-like" evidence="14">
    <location>
        <begin position="90"/>
        <end position="339"/>
    </location>
</feature>
<feature type="binding site" evidence="13">
    <location>
        <position position="149"/>
    </location>
    <ligand>
        <name>ATP</name>
        <dbReference type="ChEBI" id="CHEBI:30616"/>
    </ligand>
</feature>
<evidence type="ECO:0000256" key="13">
    <source>
        <dbReference type="HAMAP-Rule" id="MF_00414"/>
    </source>
</evidence>
<keyword evidence="5 13" id="KW-0808">Transferase</keyword>
<name>A0AB39UWH3_9GAMM</name>
<dbReference type="GO" id="GO:0005886">
    <property type="term" value="C:plasma membrane"/>
    <property type="evidence" value="ECO:0007669"/>
    <property type="project" value="UniProtKB-UniRule"/>
</dbReference>